<dbReference type="Proteomes" id="UP000295106">
    <property type="component" value="Unassembled WGS sequence"/>
</dbReference>
<evidence type="ECO:0000313" key="2">
    <source>
        <dbReference type="Proteomes" id="UP000295106"/>
    </source>
</evidence>
<evidence type="ECO:0000313" key="1">
    <source>
        <dbReference type="EMBL" id="TCP01105.1"/>
    </source>
</evidence>
<name>A0A4R2M846_RUBGE</name>
<organism evidence="1 2">
    <name type="scientific">Rubrivivax gelatinosus</name>
    <name type="common">Rhodocyclus gelatinosus</name>
    <name type="synonym">Rhodopseudomonas gelatinosa</name>
    <dbReference type="NCBI Taxonomy" id="28068"/>
    <lineage>
        <taxon>Bacteria</taxon>
        <taxon>Pseudomonadati</taxon>
        <taxon>Pseudomonadota</taxon>
        <taxon>Betaproteobacteria</taxon>
        <taxon>Burkholderiales</taxon>
        <taxon>Sphaerotilaceae</taxon>
        <taxon>Rubrivivax</taxon>
    </lineage>
</organism>
<gene>
    <name evidence="1" type="ORF">EV684_11035</name>
</gene>
<reference evidence="1 2" key="1">
    <citation type="submission" date="2019-03" db="EMBL/GenBank/DDBJ databases">
        <title>Genomic Encyclopedia of Type Strains, Phase IV (KMG-IV): sequencing the most valuable type-strain genomes for metagenomic binning, comparative biology and taxonomic classification.</title>
        <authorList>
            <person name="Goeker M."/>
        </authorList>
    </citation>
    <scope>NUCLEOTIDE SEQUENCE [LARGE SCALE GENOMIC DNA]</scope>
    <source>
        <strain evidence="1 2">DSM 1709</strain>
    </source>
</reference>
<keyword evidence="1" id="KW-0830">Ubiquinone</keyword>
<dbReference type="OrthoDB" id="8525483at2"/>
<accession>A0A4R2M846</accession>
<dbReference type="GeneID" id="99686526"/>
<proteinExistence type="predicted"/>
<comment type="caution">
    <text evidence="1">The sequence shown here is derived from an EMBL/GenBank/DDBJ whole genome shotgun (WGS) entry which is preliminary data.</text>
</comment>
<protein>
    <submittedName>
        <fullName evidence="1">Ubiquinone biosynthesis protein UbiJ</fullName>
    </submittedName>
</protein>
<dbReference type="EMBL" id="SLXD01000010">
    <property type="protein sequence ID" value="TCP01105.1"/>
    <property type="molecule type" value="Genomic_DNA"/>
</dbReference>
<dbReference type="AlphaFoldDB" id="A0A4R2M846"/>
<dbReference type="RefSeq" id="WP_132648233.1">
    <property type="nucleotide sequence ID" value="NZ_CP181386.1"/>
</dbReference>
<sequence length="172" mass="18418">MLQTLNSLLAPAVLERLTLVINHVLSSESVATDRLKPHAGRTLELAASAWPSLLPPPPVLAFRITPAGLLEWCGLDRPASCDLALRVDAANPALLLARSLGGELPPVAIDGDAQLAGDVNWLMQNLRWDVAADLERFFGPVVAQQLHRLGSALAHALRTAVQGLGRARPRSR</sequence>